<evidence type="ECO:0000313" key="3">
    <source>
        <dbReference type="Proteomes" id="UP000295293"/>
    </source>
</evidence>
<sequence length="836" mass="91911">MAEFDHLSVVGYTESKAFKSMHSVIRGAPPARDRISHGQRLLQQLSIMSQQAEELAQYRDALQLPQQGMAIALEISPKGFLDYKQLEWRRDGIEVLNVTEGTDADLVVLFVPDGAIGALEKRIAEYLQEDTKRGDPKNAALVNVIQSIRRAAFVELWTDSAPLPAAQTHQWFQLWLRQLPEGPAATYAHFVGSAQRFEIHVEEGFVRFPGRVVVAAYASRAAVEQAIELLDCLAEIRSVAPTADFFLSNLTPAEQADWVGNLRARTTYSQGDDLSYVTLLDTGVNHGHPLIAPALDGVDMHAVHPTWSHVDQQGHGTQMAGLILHGNLVDPLASTLAYAVGHRLESVKLLPDAGQTPVHLYGWVTQLAAERVEQPHADRRRVFAMMSTSIGQTTGTPSEWSATVDHLAFGAVEEDKESNEAQSTPRLFVLSAGNVAWPQWTGYPNVNITTSIENPAQAWNALTVGACTFLDGFDNAKYASFKAIAPVGALAPASSTSLMWRPQWPYKPDVVAEGGNGCLDGGVHVIVGPEAIRLLTTSHNMTTALLTEAGDTSAATAEVSRLCATIATRYPGYWPETVRALVVHGARYTRTMRASLPIVPLMQHKINLLRQYGFGAIDWTSSLDSFARRPTLVLQEKIKPYRLEKGDIKLNHINLHAFPWPAAELQSLGETAVALRVTLSYFVEPNPGQRGWQSRFRYQSHGLRFAVKGATESVDRFNQRINKIDRLNAAIGADVESMSDPDSAGWFLGTRLRSRGSIHSDVWMGTAAQLAEKSQIAVYPVGGWWKDWKGAGLHSKSVRYALIVTLDVLQDLQVDLYTPIQTQIGIPVEVLVPEQS</sequence>
<feature type="domain" description="Peptidase S8/S53" evidence="1">
    <location>
        <begin position="276"/>
        <end position="615"/>
    </location>
</feature>
<dbReference type="AlphaFoldDB" id="A0A4R6Z6J3"/>
<accession>A0A4R6Z6J3</accession>
<dbReference type="GO" id="GO:0006508">
    <property type="term" value="P:proteolysis"/>
    <property type="evidence" value="ECO:0007669"/>
    <property type="project" value="InterPro"/>
</dbReference>
<comment type="caution">
    <text evidence="2">The sequence shown here is derived from an EMBL/GenBank/DDBJ whole genome shotgun (WGS) entry which is preliminary data.</text>
</comment>
<dbReference type="GO" id="GO:0004252">
    <property type="term" value="F:serine-type endopeptidase activity"/>
    <property type="evidence" value="ECO:0007669"/>
    <property type="project" value="InterPro"/>
</dbReference>
<protein>
    <submittedName>
        <fullName evidence="2">Subtilase family protein</fullName>
    </submittedName>
</protein>
<organism evidence="2 3">
    <name type="scientific">Tahibacter aquaticus</name>
    <dbReference type="NCBI Taxonomy" id="520092"/>
    <lineage>
        <taxon>Bacteria</taxon>
        <taxon>Pseudomonadati</taxon>
        <taxon>Pseudomonadota</taxon>
        <taxon>Gammaproteobacteria</taxon>
        <taxon>Lysobacterales</taxon>
        <taxon>Rhodanobacteraceae</taxon>
        <taxon>Tahibacter</taxon>
    </lineage>
</organism>
<keyword evidence="3" id="KW-1185">Reference proteome</keyword>
<evidence type="ECO:0000259" key="1">
    <source>
        <dbReference type="Pfam" id="PF00082"/>
    </source>
</evidence>
<dbReference type="RefSeq" id="WP_133817100.1">
    <property type="nucleotide sequence ID" value="NZ_SNZH01000002.1"/>
</dbReference>
<dbReference type="Proteomes" id="UP000295293">
    <property type="component" value="Unassembled WGS sequence"/>
</dbReference>
<dbReference type="InterPro" id="IPR000209">
    <property type="entry name" value="Peptidase_S8/S53_dom"/>
</dbReference>
<dbReference type="Gene3D" id="3.40.50.200">
    <property type="entry name" value="Peptidase S8/S53 domain"/>
    <property type="match status" value="1"/>
</dbReference>
<dbReference type="CDD" id="cd04847">
    <property type="entry name" value="Peptidases_S8_Subtilisin_like_2"/>
    <property type="match status" value="1"/>
</dbReference>
<dbReference type="Pfam" id="PF00082">
    <property type="entry name" value="Peptidase_S8"/>
    <property type="match status" value="1"/>
</dbReference>
<dbReference type="EMBL" id="SNZH01000002">
    <property type="protein sequence ID" value="TDR47365.1"/>
    <property type="molecule type" value="Genomic_DNA"/>
</dbReference>
<proteinExistence type="predicted"/>
<name>A0A4R6Z6J3_9GAMM</name>
<gene>
    <name evidence="2" type="ORF">DFR29_10224</name>
</gene>
<dbReference type="InterPro" id="IPR036852">
    <property type="entry name" value="Peptidase_S8/S53_dom_sf"/>
</dbReference>
<evidence type="ECO:0000313" key="2">
    <source>
        <dbReference type="EMBL" id="TDR47365.1"/>
    </source>
</evidence>
<dbReference type="InterPro" id="IPR034074">
    <property type="entry name" value="Y4bN_pept_dom"/>
</dbReference>
<dbReference type="OrthoDB" id="9768989at2"/>
<dbReference type="SUPFAM" id="SSF52743">
    <property type="entry name" value="Subtilisin-like"/>
    <property type="match status" value="1"/>
</dbReference>
<reference evidence="2 3" key="1">
    <citation type="submission" date="2019-03" db="EMBL/GenBank/DDBJ databases">
        <title>Genomic Encyclopedia of Type Strains, Phase IV (KMG-IV): sequencing the most valuable type-strain genomes for metagenomic binning, comparative biology and taxonomic classification.</title>
        <authorList>
            <person name="Goeker M."/>
        </authorList>
    </citation>
    <scope>NUCLEOTIDE SEQUENCE [LARGE SCALE GENOMIC DNA]</scope>
    <source>
        <strain evidence="2 3">DSM 21667</strain>
    </source>
</reference>